<comment type="caution">
    <text evidence="4">The sequence shown here is derived from an EMBL/GenBank/DDBJ whole genome shotgun (WGS) entry which is preliminary data.</text>
</comment>
<dbReference type="EMBL" id="JAINUG010000020">
    <property type="protein sequence ID" value="KAJ8412248.1"/>
    <property type="molecule type" value="Genomic_DNA"/>
</dbReference>
<dbReference type="Gene3D" id="1.20.58.2190">
    <property type="match status" value="1"/>
</dbReference>
<evidence type="ECO:0000313" key="5">
    <source>
        <dbReference type="Proteomes" id="UP001221898"/>
    </source>
</evidence>
<name>A0AAD7T1F0_9TELE</name>
<dbReference type="Proteomes" id="UP001221898">
    <property type="component" value="Unassembled WGS sequence"/>
</dbReference>
<keyword evidence="5" id="KW-1185">Reference proteome</keyword>
<feature type="domain" description="Spermatogenesis-associated protein 2 PUB-like" evidence="3">
    <location>
        <begin position="12"/>
        <end position="201"/>
    </location>
</feature>
<dbReference type="GO" id="GO:0005737">
    <property type="term" value="C:cytoplasm"/>
    <property type="evidence" value="ECO:0007669"/>
    <property type="project" value="TreeGrafter"/>
</dbReference>
<sequence>MEAKVARDREDLFRKYTRSLERRVEEAVGDRVGQGAELEVDLLCEAGALLGAYQVDPSQRFRLVRFYEMAKNALRTLRRPGLRGLERAFATLETICVNLLLFPWKKEFRCIKTFTGPYVYYLQGALCETDLRALLRLMGYSRDQDMQFQACDHQGGPAHLRQLAFELFLARAECRLLAEAVALAGRGEASEVEAVEARQNGVGLAREVSRLSLRGGERAGCLRRPSVAVTRPSRSVDVTDSAGSWQPHISRPVLRTSLSLRKEPLLPDPEEDQEPIIRPGPAPSPAPSPATPEPHFYLCSLADVDLYTECELYRQPSSRPPSRDSWGLMAHGGGKCQGCGRGCPSASLECCQRCPVILCPSCHAQDPPPCCGRQPSPRPLHSYLPAQEKLSVYSKAHGHGHSHTPLPEKPLAVPKPYLGKPLAGGDRARCGFCNRSGASRTCISCSKVSCDSCVGLYARDVCTRHTPQHTFVSNQQLNYKASAISHKVYH</sequence>
<dbReference type="PANTHER" id="PTHR15326:SF8">
    <property type="entry name" value="SPERMATOGENESIS-ASSOCIATED PROTEIN 2"/>
    <property type="match status" value="1"/>
</dbReference>
<comment type="similarity">
    <text evidence="1">Belongs to the SPATA2 family.</text>
</comment>
<evidence type="ECO:0000259" key="3">
    <source>
        <dbReference type="Pfam" id="PF21388"/>
    </source>
</evidence>
<reference evidence="4" key="1">
    <citation type="journal article" date="2023" name="Science">
        <title>Genome structures resolve the early diversification of teleost fishes.</title>
        <authorList>
            <person name="Parey E."/>
            <person name="Louis A."/>
            <person name="Montfort J."/>
            <person name="Bouchez O."/>
            <person name="Roques C."/>
            <person name="Iampietro C."/>
            <person name="Lluch J."/>
            <person name="Castinel A."/>
            <person name="Donnadieu C."/>
            <person name="Desvignes T."/>
            <person name="Floi Bucao C."/>
            <person name="Jouanno E."/>
            <person name="Wen M."/>
            <person name="Mejri S."/>
            <person name="Dirks R."/>
            <person name="Jansen H."/>
            <person name="Henkel C."/>
            <person name="Chen W.J."/>
            <person name="Zahm M."/>
            <person name="Cabau C."/>
            <person name="Klopp C."/>
            <person name="Thompson A.W."/>
            <person name="Robinson-Rechavi M."/>
            <person name="Braasch I."/>
            <person name="Lecointre G."/>
            <person name="Bobe J."/>
            <person name="Postlethwait J.H."/>
            <person name="Berthelot C."/>
            <person name="Roest Crollius H."/>
            <person name="Guiguen Y."/>
        </authorList>
    </citation>
    <scope>NUCLEOTIDE SEQUENCE</scope>
    <source>
        <strain evidence="4">NC1722</strain>
    </source>
</reference>
<evidence type="ECO:0000256" key="1">
    <source>
        <dbReference type="ARBA" id="ARBA00038142"/>
    </source>
</evidence>
<dbReference type="GO" id="GO:0070536">
    <property type="term" value="P:protein K63-linked deubiquitination"/>
    <property type="evidence" value="ECO:0007669"/>
    <property type="project" value="TreeGrafter"/>
</dbReference>
<dbReference type="GO" id="GO:0060544">
    <property type="term" value="P:regulation of necroptotic process"/>
    <property type="evidence" value="ECO:0007669"/>
    <property type="project" value="TreeGrafter"/>
</dbReference>
<dbReference type="PANTHER" id="PTHR15326">
    <property type="entry name" value="SPERMATOGENESIS-ASSOCIATED PROTEIN 2/TAMOZHENNIC"/>
    <property type="match status" value="1"/>
</dbReference>
<dbReference type="GO" id="GO:1990108">
    <property type="term" value="P:protein linear deubiquitination"/>
    <property type="evidence" value="ECO:0007669"/>
    <property type="project" value="TreeGrafter"/>
</dbReference>
<dbReference type="AlphaFoldDB" id="A0AAD7T1F0"/>
<gene>
    <name evidence="4" type="ORF">AAFF_G00145150</name>
</gene>
<accession>A0AAD7T1F0</accession>
<evidence type="ECO:0000256" key="2">
    <source>
        <dbReference type="SAM" id="MobiDB-lite"/>
    </source>
</evidence>
<dbReference type="InterPro" id="IPR048839">
    <property type="entry name" value="SPATA2_PUB-like"/>
</dbReference>
<dbReference type="Pfam" id="PF21388">
    <property type="entry name" value="SPATA2_PUB-like"/>
    <property type="match status" value="1"/>
</dbReference>
<protein>
    <recommendedName>
        <fullName evidence="3">Spermatogenesis-associated protein 2 PUB-like domain-containing protein</fullName>
    </recommendedName>
</protein>
<dbReference type="GO" id="GO:0010803">
    <property type="term" value="P:regulation of tumor necrosis factor-mediated signaling pathway"/>
    <property type="evidence" value="ECO:0007669"/>
    <property type="project" value="TreeGrafter"/>
</dbReference>
<organism evidence="4 5">
    <name type="scientific">Aldrovandia affinis</name>
    <dbReference type="NCBI Taxonomy" id="143900"/>
    <lineage>
        <taxon>Eukaryota</taxon>
        <taxon>Metazoa</taxon>
        <taxon>Chordata</taxon>
        <taxon>Craniata</taxon>
        <taxon>Vertebrata</taxon>
        <taxon>Euteleostomi</taxon>
        <taxon>Actinopterygii</taxon>
        <taxon>Neopterygii</taxon>
        <taxon>Teleostei</taxon>
        <taxon>Notacanthiformes</taxon>
        <taxon>Halosauridae</taxon>
        <taxon>Aldrovandia</taxon>
    </lineage>
</organism>
<feature type="compositionally biased region" description="Pro residues" evidence="2">
    <location>
        <begin position="278"/>
        <end position="290"/>
    </location>
</feature>
<evidence type="ECO:0000313" key="4">
    <source>
        <dbReference type="EMBL" id="KAJ8412248.1"/>
    </source>
</evidence>
<feature type="region of interest" description="Disordered" evidence="2">
    <location>
        <begin position="260"/>
        <end position="290"/>
    </location>
</feature>
<proteinExistence type="inferred from homology"/>